<feature type="region of interest" description="Disordered" evidence="1">
    <location>
        <begin position="1"/>
        <end position="25"/>
    </location>
</feature>
<comment type="caution">
    <text evidence="3">The sequence shown here is derived from an EMBL/GenBank/DDBJ whole genome shotgun (WGS) entry which is preliminary data.</text>
</comment>
<evidence type="ECO:0000256" key="2">
    <source>
        <dbReference type="SAM" id="Phobius"/>
    </source>
</evidence>
<sequence>MAEEERSGTPQDLAGRPAPNQVFGEPVRQGDTVLVPVAKTRFGRIGGDRGVGVVGKPVGAFSVSADGKVAWHPAVSVNRIVLGGQIALAVALVAFAVAFRRRR</sequence>
<protein>
    <recommendedName>
        <fullName evidence="5">Sporulation protein</fullName>
    </recommendedName>
</protein>
<proteinExistence type="predicted"/>
<dbReference type="AlphaFoldDB" id="A0A073B0T9"/>
<dbReference type="STRING" id="28042.GU90_05045"/>
<organism evidence="3 4">
    <name type="scientific">Saccharopolyspora rectivirgula</name>
    <dbReference type="NCBI Taxonomy" id="28042"/>
    <lineage>
        <taxon>Bacteria</taxon>
        <taxon>Bacillati</taxon>
        <taxon>Actinomycetota</taxon>
        <taxon>Actinomycetes</taxon>
        <taxon>Pseudonocardiales</taxon>
        <taxon>Pseudonocardiaceae</taxon>
        <taxon>Saccharopolyspora</taxon>
    </lineage>
</organism>
<dbReference type="EMBL" id="JNVU01000014">
    <property type="protein sequence ID" value="KEI45156.1"/>
    <property type="molecule type" value="Genomic_DNA"/>
</dbReference>
<gene>
    <name evidence="3" type="ORF">GU90_05045</name>
</gene>
<name>A0A073B0T9_9PSEU</name>
<keyword evidence="4" id="KW-1185">Reference proteome</keyword>
<accession>A0A073B0T9</accession>
<feature type="transmembrane region" description="Helical" evidence="2">
    <location>
        <begin position="80"/>
        <end position="99"/>
    </location>
</feature>
<dbReference type="Proteomes" id="UP000031419">
    <property type="component" value="Unassembled WGS sequence"/>
</dbReference>
<dbReference type="RefSeq" id="WP_029719672.1">
    <property type="nucleotide sequence ID" value="NZ_JAJUIW010000004.1"/>
</dbReference>
<keyword evidence="2" id="KW-1133">Transmembrane helix</keyword>
<reference evidence="3 4" key="1">
    <citation type="submission" date="2014-06" db="EMBL/GenBank/DDBJ databases">
        <title>Saccharopolyspora rectivirgula DSM-43113 Genome sequencing.</title>
        <authorList>
            <person name="Barrera C."/>
            <person name="Millon L."/>
            <person name="Rognon B."/>
            <person name="Zaugg C."/>
            <person name="Monod M."/>
        </authorList>
    </citation>
    <scope>NUCLEOTIDE SEQUENCE [LARGE SCALE GENOMIC DNA]</scope>
    <source>
        <strain evidence="3 4">DSM 43113</strain>
    </source>
</reference>
<keyword evidence="2" id="KW-0472">Membrane</keyword>
<evidence type="ECO:0000313" key="3">
    <source>
        <dbReference type="EMBL" id="KEI45156.1"/>
    </source>
</evidence>
<evidence type="ECO:0000256" key="1">
    <source>
        <dbReference type="SAM" id="MobiDB-lite"/>
    </source>
</evidence>
<dbReference type="OrthoDB" id="3830295at2"/>
<keyword evidence="2" id="KW-0812">Transmembrane</keyword>
<evidence type="ECO:0008006" key="5">
    <source>
        <dbReference type="Google" id="ProtNLM"/>
    </source>
</evidence>
<evidence type="ECO:0000313" key="4">
    <source>
        <dbReference type="Proteomes" id="UP000031419"/>
    </source>
</evidence>